<dbReference type="EMBL" id="LNIX01000007">
    <property type="protein sequence ID" value="OXA51922.1"/>
    <property type="molecule type" value="Genomic_DNA"/>
</dbReference>
<evidence type="ECO:0000256" key="12">
    <source>
        <dbReference type="RuleBase" id="RU363039"/>
    </source>
</evidence>
<evidence type="ECO:0000256" key="5">
    <source>
        <dbReference type="ARBA" id="ARBA00022598"/>
    </source>
</evidence>
<name>A0A226E2G1_FOLCA</name>
<dbReference type="EC" id="6.1.1.10" evidence="2"/>
<reference evidence="14 15" key="1">
    <citation type="submission" date="2015-12" db="EMBL/GenBank/DDBJ databases">
        <title>The genome of Folsomia candida.</title>
        <authorList>
            <person name="Faddeeva A."/>
            <person name="Derks M.F."/>
            <person name="Anvar Y."/>
            <person name="Smit S."/>
            <person name="Van Straalen N."/>
            <person name="Roelofs D."/>
        </authorList>
    </citation>
    <scope>NUCLEOTIDE SEQUENCE [LARGE SCALE GENOMIC DNA]</scope>
    <source>
        <strain evidence="14 15">VU population</strain>
        <tissue evidence="14">Whole body</tissue>
    </source>
</reference>
<comment type="similarity">
    <text evidence="12">Belongs to the class-I aminoacyl-tRNA synthetase family.</text>
</comment>
<dbReference type="SUPFAM" id="SSF57770">
    <property type="entry name" value="Methionyl-tRNA synthetase (MetRS), Zn-domain"/>
    <property type="match status" value="1"/>
</dbReference>
<dbReference type="InterPro" id="IPR041598">
    <property type="entry name" value="MARS_N"/>
</dbReference>
<dbReference type="Gene3D" id="3.40.50.620">
    <property type="entry name" value="HUPs"/>
    <property type="match status" value="1"/>
</dbReference>
<dbReference type="AlphaFoldDB" id="A0A226E2G1"/>
<dbReference type="PROSITE" id="PS00178">
    <property type="entry name" value="AA_TRNA_LIGASE_I"/>
    <property type="match status" value="1"/>
</dbReference>
<evidence type="ECO:0000313" key="14">
    <source>
        <dbReference type="EMBL" id="OXA51922.1"/>
    </source>
</evidence>
<dbReference type="GO" id="GO:0005829">
    <property type="term" value="C:cytosol"/>
    <property type="evidence" value="ECO:0007669"/>
    <property type="project" value="TreeGrafter"/>
</dbReference>
<dbReference type="PANTHER" id="PTHR45765">
    <property type="entry name" value="METHIONINE--TRNA LIGASE"/>
    <property type="match status" value="1"/>
</dbReference>
<evidence type="ECO:0000256" key="11">
    <source>
        <dbReference type="ARBA" id="ARBA00047364"/>
    </source>
</evidence>
<dbReference type="STRING" id="158441.A0A226E2G1"/>
<organism evidence="14 15">
    <name type="scientific">Folsomia candida</name>
    <name type="common">Springtail</name>
    <dbReference type="NCBI Taxonomy" id="158441"/>
    <lineage>
        <taxon>Eukaryota</taxon>
        <taxon>Metazoa</taxon>
        <taxon>Ecdysozoa</taxon>
        <taxon>Arthropoda</taxon>
        <taxon>Hexapoda</taxon>
        <taxon>Collembola</taxon>
        <taxon>Entomobryomorpha</taxon>
        <taxon>Isotomoidea</taxon>
        <taxon>Isotomidae</taxon>
        <taxon>Proisotominae</taxon>
        <taxon>Folsomia</taxon>
    </lineage>
</organism>
<evidence type="ECO:0000256" key="10">
    <source>
        <dbReference type="ARBA" id="ARBA00030904"/>
    </source>
</evidence>
<evidence type="ECO:0000256" key="1">
    <source>
        <dbReference type="ARBA" id="ARBA00004496"/>
    </source>
</evidence>
<sequence length="640" mass="72753">MDHQNQTIKIITNTGNPASLKPLIAASLYGFKVALESVSVSPDGKQRPRLPVLVANEKTKLFDTNVMVTYLLELAGIPHPSANLLNLLNFEAHSLFPLVLSYLLEKADTDFGVGKELLNVLVELERRLKGESFFSGNVKPDIEDAIVWATLYPLFSANDKITKKCPLLLKWYILVESADLTKAAVNLLQPVSGREAAKQILVCNPTASISLYGEKIKMEKLKLDDLPGGDATSTAVSSEEIQLARESWVRPTPTSAVKSKRAGRILPLAGQKNYFITSALPYVNNVPHLGTIIGCVLSADVFARYCRIRGRNTLYICGTDEYGTATETKALEENLTPQQICDKYHKLHKEIYDWFDISFDYFGRTTTKEQTEVGQEIFLKLWNNGFLKEMVVQQLFCNPCKRFLSDRFVEGTCPACAYEDARGDQCDKCGRLTNSIELKNPRCKVCGSKDVTTKNSDQVFLDLPKLEEKVGLEEWLNRSSEEWTSNARHIAKSWIREGLKERCITRDLKWGTPVPIEKYKDKVFYVWFDAPIGYISMTKCYTKDYWKAWWMNPDPEIDIEYYQFMAKDNVPFHSILFPASLRGTKDPWTLVRHIMATEYLNYEDGKFSKSRGVGVFGNDAIQTGESKFYFHAHQWHQHSQ</sequence>
<dbReference type="InterPro" id="IPR036282">
    <property type="entry name" value="Glutathione-S-Trfase_C_sf"/>
</dbReference>
<dbReference type="PANTHER" id="PTHR45765:SF1">
    <property type="entry name" value="METHIONINE--TRNA LIGASE, CYTOPLASMIC"/>
    <property type="match status" value="1"/>
</dbReference>
<dbReference type="InterPro" id="IPR015413">
    <property type="entry name" value="Methionyl/Leucyl_tRNA_Synth"/>
</dbReference>
<comment type="subcellular location">
    <subcellularLocation>
        <location evidence="1">Cytoplasm</location>
    </subcellularLocation>
</comment>
<evidence type="ECO:0000256" key="8">
    <source>
        <dbReference type="ARBA" id="ARBA00022917"/>
    </source>
</evidence>
<dbReference type="InterPro" id="IPR014758">
    <property type="entry name" value="Met-tRNA_synth"/>
</dbReference>
<dbReference type="InterPro" id="IPR029038">
    <property type="entry name" value="MetRS_Zn"/>
</dbReference>
<evidence type="ECO:0000256" key="9">
    <source>
        <dbReference type="ARBA" id="ARBA00023146"/>
    </source>
</evidence>
<dbReference type="InterPro" id="IPR010987">
    <property type="entry name" value="Glutathione-S-Trfase_C-like"/>
</dbReference>
<accession>A0A226E2G1</accession>
<keyword evidence="5 12" id="KW-0436">Ligase</keyword>
<dbReference type="Pfam" id="PF09334">
    <property type="entry name" value="tRNA-synt_1g"/>
    <property type="match status" value="1"/>
</dbReference>
<evidence type="ECO:0000256" key="6">
    <source>
        <dbReference type="ARBA" id="ARBA00022741"/>
    </source>
</evidence>
<dbReference type="InterPro" id="IPR014729">
    <property type="entry name" value="Rossmann-like_a/b/a_fold"/>
</dbReference>
<evidence type="ECO:0000256" key="3">
    <source>
        <dbReference type="ARBA" id="ARBA00018335"/>
    </source>
</evidence>
<dbReference type="GO" id="GO:0004825">
    <property type="term" value="F:methionine-tRNA ligase activity"/>
    <property type="evidence" value="ECO:0007669"/>
    <property type="project" value="UniProtKB-EC"/>
</dbReference>
<protein>
    <recommendedName>
        <fullName evidence="3">Methionine--tRNA ligase, cytoplasmic</fullName>
        <ecNumber evidence="2">6.1.1.10</ecNumber>
    </recommendedName>
    <alternativeName>
        <fullName evidence="10">Methionyl-tRNA synthetase</fullName>
    </alternativeName>
</protein>
<dbReference type="SUPFAM" id="SSF47616">
    <property type="entry name" value="GST C-terminal domain-like"/>
    <property type="match status" value="1"/>
</dbReference>
<dbReference type="OrthoDB" id="5844513at2759"/>
<comment type="catalytic activity">
    <reaction evidence="11">
        <text>tRNA(Met) + L-methionine + ATP = L-methionyl-tRNA(Met) + AMP + diphosphate</text>
        <dbReference type="Rhea" id="RHEA:13481"/>
        <dbReference type="Rhea" id="RHEA-COMP:9667"/>
        <dbReference type="Rhea" id="RHEA-COMP:9698"/>
        <dbReference type="ChEBI" id="CHEBI:30616"/>
        <dbReference type="ChEBI" id="CHEBI:33019"/>
        <dbReference type="ChEBI" id="CHEBI:57844"/>
        <dbReference type="ChEBI" id="CHEBI:78442"/>
        <dbReference type="ChEBI" id="CHEBI:78530"/>
        <dbReference type="ChEBI" id="CHEBI:456215"/>
        <dbReference type="EC" id="6.1.1.10"/>
    </reaction>
</comment>
<keyword evidence="7 12" id="KW-0067">ATP-binding</keyword>
<dbReference type="GO" id="GO:0005524">
    <property type="term" value="F:ATP binding"/>
    <property type="evidence" value="ECO:0007669"/>
    <property type="project" value="UniProtKB-KW"/>
</dbReference>
<proteinExistence type="inferred from homology"/>
<dbReference type="InterPro" id="IPR001412">
    <property type="entry name" value="aa-tRNA-synth_I_CS"/>
</dbReference>
<dbReference type="SUPFAM" id="SSF52374">
    <property type="entry name" value="Nucleotidylyl transferase"/>
    <property type="match status" value="1"/>
</dbReference>
<keyword evidence="4" id="KW-0963">Cytoplasm</keyword>
<gene>
    <name evidence="14" type="ORF">Fcan01_13355</name>
</gene>
<feature type="domain" description="GST C-terminal" evidence="13">
    <location>
        <begin position="77"/>
        <end position="200"/>
    </location>
</feature>
<dbReference type="GO" id="GO:0017101">
    <property type="term" value="C:aminoacyl-tRNA synthetase multienzyme complex"/>
    <property type="evidence" value="ECO:0007669"/>
    <property type="project" value="TreeGrafter"/>
</dbReference>
<keyword evidence="8 12" id="KW-0648">Protein biosynthesis</keyword>
<evidence type="ECO:0000313" key="15">
    <source>
        <dbReference type="Proteomes" id="UP000198287"/>
    </source>
</evidence>
<keyword evidence="9 12" id="KW-0030">Aminoacyl-tRNA synthetase</keyword>
<dbReference type="PRINTS" id="PR01041">
    <property type="entry name" value="TRNASYNTHMET"/>
</dbReference>
<comment type="caution">
    <text evidence="14">The sequence shown here is derived from an EMBL/GenBank/DDBJ whole genome shotgun (WGS) entry which is preliminary data.</text>
</comment>
<dbReference type="Pfam" id="PF18485">
    <property type="entry name" value="GST_N_5"/>
    <property type="match status" value="1"/>
</dbReference>
<evidence type="ECO:0000256" key="7">
    <source>
        <dbReference type="ARBA" id="ARBA00022840"/>
    </source>
</evidence>
<dbReference type="Gene3D" id="1.20.1050.10">
    <property type="match status" value="1"/>
</dbReference>
<dbReference type="Proteomes" id="UP000198287">
    <property type="component" value="Unassembled WGS sequence"/>
</dbReference>
<keyword evidence="15" id="KW-1185">Reference proteome</keyword>
<dbReference type="NCBIfam" id="TIGR00398">
    <property type="entry name" value="metG"/>
    <property type="match status" value="1"/>
</dbReference>
<dbReference type="FunFam" id="2.20.28.20:FF:000001">
    <property type="entry name" value="Methionine--tRNA ligase"/>
    <property type="match status" value="1"/>
</dbReference>
<dbReference type="Gene3D" id="2.20.28.20">
    <property type="entry name" value="Methionyl-tRNA synthetase, Zn-domain"/>
    <property type="match status" value="1"/>
</dbReference>
<dbReference type="Gene3D" id="3.40.30.10">
    <property type="entry name" value="Glutaredoxin"/>
    <property type="match status" value="1"/>
</dbReference>
<dbReference type="InterPro" id="IPR023458">
    <property type="entry name" value="Met-tRNA_ligase_1"/>
</dbReference>
<dbReference type="CDD" id="cd00814">
    <property type="entry name" value="MetRS_core"/>
    <property type="match status" value="1"/>
</dbReference>
<dbReference type="PROSITE" id="PS50405">
    <property type="entry name" value="GST_CTER"/>
    <property type="match status" value="1"/>
</dbReference>
<dbReference type="GO" id="GO:0006431">
    <property type="term" value="P:methionyl-tRNA aminoacylation"/>
    <property type="evidence" value="ECO:0007669"/>
    <property type="project" value="InterPro"/>
</dbReference>
<evidence type="ECO:0000259" key="13">
    <source>
        <dbReference type="PROSITE" id="PS50405"/>
    </source>
</evidence>
<dbReference type="InterPro" id="IPR033911">
    <property type="entry name" value="MetRS_core"/>
</dbReference>
<evidence type="ECO:0000256" key="2">
    <source>
        <dbReference type="ARBA" id="ARBA00012838"/>
    </source>
</evidence>
<evidence type="ECO:0000256" key="4">
    <source>
        <dbReference type="ARBA" id="ARBA00022490"/>
    </source>
</evidence>
<keyword evidence="6 12" id="KW-0547">Nucleotide-binding</keyword>